<dbReference type="GO" id="GO:0051539">
    <property type="term" value="F:4 iron, 4 sulfur cluster binding"/>
    <property type="evidence" value="ECO:0007669"/>
    <property type="project" value="UniProtKB-KW"/>
</dbReference>
<accession>A0A7C1FSX9</accession>
<proteinExistence type="inferred from homology"/>
<dbReference type="CDD" id="cd10031">
    <property type="entry name" value="UDG-F5_TTUDGB_like"/>
    <property type="match status" value="1"/>
</dbReference>
<dbReference type="Gene3D" id="3.40.470.10">
    <property type="entry name" value="Uracil-DNA glycosylase-like domain"/>
    <property type="match status" value="1"/>
</dbReference>
<organism evidence="11">
    <name type="scientific">Thermomicrobium roseum</name>
    <dbReference type="NCBI Taxonomy" id="500"/>
    <lineage>
        <taxon>Bacteria</taxon>
        <taxon>Pseudomonadati</taxon>
        <taxon>Thermomicrobiota</taxon>
        <taxon>Thermomicrobia</taxon>
        <taxon>Thermomicrobiales</taxon>
        <taxon>Thermomicrobiaceae</taxon>
        <taxon>Thermomicrobium</taxon>
    </lineage>
</organism>
<dbReference type="GO" id="GO:0006284">
    <property type="term" value="P:base-excision repair"/>
    <property type="evidence" value="ECO:0007669"/>
    <property type="project" value="InterPro"/>
</dbReference>
<comment type="similarity">
    <text evidence="8">Belongs to the uracil-DNA glycosylase (UDG) superfamily. Type 5 (UDGb) family.</text>
</comment>
<keyword evidence="4" id="KW-0378">Hydrolase</keyword>
<dbReference type="InterPro" id="IPR051536">
    <property type="entry name" value="UDG_Type-4/5"/>
</dbReference>
<evidence type="ECO:0000256" key="6">
    <source>
        <dbReference type="ARBA" id="ARBA00023014"/>
    </source>
</evidence>
<dbReference type="SUPFAM" id="SSF52141">
    <property type="entry name" value="Uracil-DNA glycosylase-like"/>
    <property type="match status" value="1"/>
</dbReference>
<reference evidence="11" key="1">
    <citation type="journal article" date="2020" name="mSystems">
        <title>Genome- and Community-Level Interaction Insights into Carbon Utilization and Element Cycling Functions of Hydrothermarchaeota in Hydrothermal Sediment.</title>
        <authorList>
            <person name="Zhou Z."/>
            <person name="Liu Y."/>
            <person name="Xu W."/>
            <person name="Pan J."/>
            <person name="Luo Z.H."/>
            <person name="Li M."/>
        </authorList>
    </citation>
    <scope>NUCLEOTIDE SEQUENCE [LARGE SCALE GENOMIC DNA]</scope>
    <source>
        <strain evidence="11">SpSt-222</strain>
    </source>
</reference>
<dbReference type="AlphaFoldDB" id="A0A7C1FSX9"/>
<evidence type="ECO:0000256" key="4">
    <source>
        <dbReference type="ARBA" id="ARBA00022801"/>
    </source>
</evidence>
<dbReference type="SMART" id="SM00986">
    <property type="entry name" value="UDG"/>
    <property type="match status" value="1"/>
</dbReference>
<dbReference type="EMBL" id="DSJL01000001">
    <property type="protein sequence ID" value="HEF64030.1"/>
    <property type="molecule type" value="Genomic_DNA"/>
</dbReference>
<keyword evidence="5" id="KW-0408">Iron</keyword>
<keyword evidence="7" id="KW-0234">DNA repair</keyword>
<sequence length="242" mass="26555">MNETFPALAAEIVACVRCPRLVAYRQAVAAKKRRAYQDEEYWGKPVPGFGDPAARLVIVGLAPAAHGGNRTGRMFTGDRSGDWLFRALYRAGFANQPTSRSRDDGLELRDAYITAACRCAPPDNRPTGEELAACRPYLVRELQLLERARVLVCLGQVAFASTLAALADLGAGRPEPANSEATLPPRFRHGALFRWRTLPWRAGALWLLASYHPSQRNTQTGLLSEAMFEAIFAEARALLADS</sequence>
<comment type="caution">
    <text evidence="11">The sequence shown here is derived from an EMBL/GenBank/DDBJ whole genome shotgun (WGS) entry which is preliminary data.</text>
</comment>
<dbReference type="GO" id="GO:0046872">
    <property type="term" value="F:metal ion binding"/>
    <property type="evidence" value="ECO:0007669"/>
    <property type="project" value="UniProtKB-KW"/>
</dbReference>
<dbReference type="GO" id="GO:0004844">
    <property type="term" value="F:uracil DNA N-glycosylase activity"/>
    <property type="evidence" value="ECO:0007669"/>
    <property type="project" value="InterPro"/>
</dbReference>
<dbReference type="Pfam" id="PF03167">
    <property type="entry name" value="UDG"/>
    <property type="match status" value="1"/>
</dbReference>
<dbReference type="PANTHER" id="PTHR33693:SF3">
    <property type="entry name" value="TYPE-5 URACIL-DNA GLYCOSYLASE"/>
    <property type="match status" value="1"/>
</dbReference>
<dbReference type="GO" id="GO:0033958">
    <property type="term" value="F:DNA-deoxyinosine glycosylase activity"/>
    <property type="evidence" value="ECO:0007669"/>
    <property type="project" value="InterPro"/>
</dbReference>
<keyword evidence="3" id="KW-0227">DNA damage</keyword>
<dbReference type="InterPro" id="IPR036895">
    <property type="entry name" value="Uracil-DNA_glycosylase-like_sf"/>
</dbReference>
<dbReference type="SMART" id="SM00987">
    <property type="entry name" value="UreE_C"/>
    <property type="match status" value="1"/>
</dbReference>
<evidence type="ECO:0000256" key="9">
    <source>
        <dbReference type="ARBA" id="ARBA00023887"/>
    </source>
</evidence>
<name>A0A7C1FSX9_THERO</name>
<evidence type="ECO:0000256" key="8">
    <source>
        <dbReference type="ARBA" id="ARBA00023779"/>
    </source>
</evidence>
<evidence type="ECO:0000256" key="1">
    <source>
        <dbReference type="ARBA" id="ARBA00022485"/>
    </source>
</evidence>
<evidence type="ECO:0000256" key="7">
    <source>
        <dbReference type="ARBA" id="ARBA00023204"/>
    </source>
</evidence>
<evidence type="ECO:0000256" key="2">
    <source>
        <dbReference type="ARBA" id="ARBA00022723"/>
    </source>
</evidence>
<keyword evidence="2" id="KW-0479">Metal-binding</keyword>
<keyword evidence="6" id="KW-0411">Iron-sulfur</keyword>
<dbReference type="InterPro" id="IPR044147">
    <property type="entry name" value="UdgB-like"/>
</dbReference>
<evidence type="ECO:0000256" key="5">
    <source>
        <dbReference type="ARBA" id="ARBA00023004"/>
    </source>
</evidence>
<gene>
    <name evidence="11" type="ORF">ENP47_00230</name>
</gene>
<evidence type="ECO:0000313" key="11">
    <source>
        <dbReference type="EMBL" id="HEF64030.1"/>
    </source>
</evidence>
<evidence type="ECO:0000259" key="10">
    <source>
        <dbReference type="SMART" id="SM00986"/>
    </source>
</evidence>
<dbReference type="PANTHER" id="PTHR33693">
    <property type="entry name" value="TYPE-5 URACIL-DNA GLYCOSYLASE"/>
    <property type="match status" value="1"/>
</dbReference>
<dbReference type="InterPro" id="IPR005122">
    <property type="entry name" value="Uracil-DNA_glycosylase-like"/>
</dbReference>
<protein>
    <recommendedName>
        <fullName evidence="9">Type-5 uracil-DNA glycosylase</fullName>
    </recommendedName>
</protein>
<feature type="domain" description="Uracil-DNA glycosylase-like" evidence="10">
    <location>
        <begin position="47"/>
        <end position="232"/>
    </location>
</feature>
<keyword evidence="1" id="KW-0004">4Fe-4S</keyword>
<evidence type="ECO:0000256" key="3">
    <source>
        <dbReference type="ARBA" id="ARBA00022763"/>
    </source>
</evidence>